<proteinExistence type="predicted"/>
<dbReference type="OrthoDB" id="346910at2759"/>
<accession>A0A1Y2EUI2</accession>
<keyword evidence="4" id="KW-1185">Reference proteome</keyword>
<evidence type="ECO:0000313" key="3">
    <source>
        <dbReference type="EMBL" id="ORY74515.1"/>
    </source>
</evidence>
<dbReference type="FunCoup" id="A0A1Y2EUI2">
    <property type="interactions" value="122"/>
</dbReference>
<name>A0A1Y2EUI2_9BASI</name>
<dbReference type="AlphaFoldDB" id="A0A1Y2EUI2"/>
<evidence type="ECO:0000256" key="1">
    <source>
        <dbReference type="ARBA" id="ARBA00023121"/>
    </source>
</evidence>
<dbReference type="Pfam" id="PF00887">
    <property type="entry name" value="ACBP"/>
    <property type="match status" value="1"/>
</dbReference>
<dbReference type="SUPFAM" id="SSF47027">
    <property type="entry name" value="Acyl-CoA binding protein"/>
    <property type="match status" value="1"/>
</dbReference>
<dbReference type="InterPro" id="IPR014352">
    <property type="entry name" value="FERM/acyl-CoA-bd_prot_sf"/>
</dbReference>
<dbReference type="GO" id="GO:0000062">
    <property type="term" value="F:fatty-acyl-CoA binding"/>
    <property type="evidence" value="ECO:0007669"/>
    <property type="project" value="InterPro"/>
</dbReference>
<dbReference type="Gene3D" id="1.20.80.10">
    <property type="match status" value="1"/>
</dbReference>
<reference evidence="3 4" key="1">
    <citation type="submission" date="2016-07" db="EMBL/GenBank/DDBJ databases">
        <title>Pervasive Adenine N6-methylation of Active Genes in Fungi.</title>
        <authorList>
            <consortium name="DOE Joint Genome Institute"/>
            <person name="Mondo S.J."/>
            <person name="Dannebaum R.O."/>
            <person name="Kuo R.C."/>
            <person name="Labutti K."/>
            <person name="Haridas S."/>
            <person name="Kuo A."/>
            <person name="Salamov A."/>
            <person name="Ahrendt S.R."/>
            <person name="Lipzen A."/>
            <person name="Sullivan W."/>
            <person name="Andreopoulos W.B."/>
            <person name="Clum A."/>
            <person name="Lindquist E."/>
            <person name="Daum C."/>
            <person name="Ramamoorthy G.K."/>
            <person name="Gryganskyi A."/>
            <person name="Culley D."/>
            <person name="Magnuson J.K."/>
            <person name="James T.Y."/>
            <person name="O'Malley M.A."/>
            <person name="Stajich J.E."/>
            <person name="Spatafora J.W."/>
            <person name="Visel A."/>
            <person name="Grigoriev I.V."/>
        </authorList>
    </citation>
    <scope>NUCLEOTIDE SEQUENCE [LARGE SCALE GENOMIC DNA]</scope>
    <source>
        <strain evidence="3 4">62-1032</strain>
    </source>
</reference>
<evidence type="ECO:0000313" key="4">
    <source>
        <dbReference type="Proteomes" id="UP000193467"/>
    </source>
</evidence>
<feature type="non-terminal residue" evidence="3">
    <location>
        <position position="1"/>
    </location>
</feature>
<dbReference type="InParanoid" id="A0A1Y2EUI2"/>
<dbReference type="PROSITE" id="PS51228">
    <property type="entry name" value="ACB_2"/>
    <property type="match status" value="1"/>
</dbReference>
<keyword evidence="1" id="KW-0446">Lipid-binding</keyword>
<dbReference type="InterPro" id="IPR000582">
    <property type="entry name" value="Acyl-CoA-binding_protein"/>
</dbReference>
<sequence length="101" mass="11439">RFDRAVDIVQSLPRSGPIQTNYDDKLLLYSAYSPTASTNKAPTEGDIKASRPGLLDVLGRAKWDAWNKRKGLSTEEAERLYVQGLLKVSFEAREGRRERRS</sequence>
<dbReference type="InterPro" id="IPR035984">
    <property type="entry name" value="Acyl-CoA-binding_sf"/>
</dbReference>
<feature type="domain" description="ACB" evidence="2">
    <location>
        <begin position="1"/>
        <end position="94"/>
    </location>
</feature>
<comment type="caution">
    <text evidence="3">The sequence shown here is derived from an EMBL/GenBank/DDBJ whole genome shotgun (WGS) entry which is preliminary data.</text>
</comment>
<dbReference type="GO" id="GO:0006631">
    <property type="term" value="P:fatty acid metabolic process"/>
    <property type="evidence" value="ECO:0007669"/>
    <property type="project" value="TreeGrafter"/>
</dbReference>
<dbReference type="PANTHER" id="PTHR23310">
    <property type="entry name" value="ACYL-COA-BINDING PROTEIN, ACBP"/>
    <property type="match status" value="1"/>
</dbReference>
<dbReference type="PANTHER" id="PTHR23310:SF133">
    <property type="entry name" value="COA BINDING PROTEIN, PUTATIVE (AFU_ORTHOLOGUE AFUA_1G12300)-RELATED"/>
    <property type="match status" value="1"/>
</dbReference>
<dbReference type="Proteomes" id="UP000193467">
    <property type="component" value="Unassembled WGS sequence"/>
</dbReference>
<dbReference type="STRING" id="106004.A0A1Y2EUI2"/>
<organism evidence="3 4">
    <name type="scientific">Leucosporidium creatinivorum</name>
    <dbReference type="NCBI Taxonomy" id="106004"/>
    <lineage>
        <taxon>Eukaryota</taxon>
        <taxon>Fungi</taxon>
        <taxon>Dikarya</taxon>
        <taxon>Basidiomycota</taxon>
        <taxon>Pucciniomycotina</taxon>
        <taxon>Microbotryomycetes</taxon>
        <taxon>Leucosporidiales</taxon>
        <taxon>Leucosporidium</taxon>
    </lineage>
</organism>
<protein>
    <submittedName>
        <fullName evidence="3">Acyl-CoA-binding protein</fullName>
    </submittedName>
</protein>
<dbReference type="EMBL" id="MCGR01000041">
    <property type="protein sequence ID" value="ORY74515.1"/>
    <property type="molecule type" value="Genomic_DNA"/>
</dbReference>
<gene>
    <name evidence="3" type="ORF">BCR35DRAFT_268345</name>
</gene>
<evidence type="ECO:0000259" key="2">
    <source>
        <dbReference type="PROSITE" id="PS51228"/>
    </source>
</evidence>